<accession>A0AAE3LJD3</accession>
<reference evidence="1" key="1">
    <citation type="submission" date="2022-10" db="EMBL/GenBank/DDBJ databases">
        <authorList>
            <person name="Kim H.S."/>
            <person name="Kim J.-S."/>
            <person name="Suh M.K."/>
            <person name="Eom M.K."/>
            <person name="Lee J.-S."/>
        </authorList>
    </citation>
    <scope>NUCLEOTIDE SEQUENCE</scope>
    <source>
        <strain evidence="1">LIP-5</strain>
    </source>
</reference>
<keyword evidence="2" id="KW-1185">Reference proteome</keyword>
<sequence>MFSKACEYAIKAGVFIATETQKGNRCSLKTIAAEIDSPEAFTAKILQQLSRNNLIVSTIGSHGGFEMDARKAKANKLSTIVELFDGNGIYKGCGLGLKHCSEVKPCPMHDHFKKIREELREMLENTTVYDLSRKIENGNGFLKR</sequence>
<dbReference type="EMBL" id="JAOTPL010000003">
    <property type="protein sequence ID" value="MCU7693612.1"/>
    <property type="molecule type" value="Genomic_DNA"/>
</dbReference>
<gene>
    <name evidence="1" type="ORF">OD355_03675</name>
</gene>
<organism evidence="1 2">
    <name type="scientific">Haoranjiania flava</name>
    <dbReference type="NCBI Taxonomy" id="1856322"/>
    <lineage>
        <taxon>Bacteria</taxon>
        <taxon>Pseudomonadati</taxon>
        <taxon>Bacteroidota</taxon>
        <taxon>Chitinophagia</taxon>
        <taxon>Chitinophagales</taxon>
        <taxon>Chitinophagaceae</taxon>
        <taxon>Haoranjiania</taxon>
    </lineage>
</organism>
<comment type="caution">
    <text evidence="1">The sequence shown here is derived from an EMBL/GenBank/DDBJ whole genome shotgun (WGS) entry which is preliminary data.</text>
</comment>
<dbReference type="Pfam" id="PF02082">
    <property type="entry name" value="Rrf2"/>
    <property type="match status" value="1"/>
</dbReference>
<dbReference type="PANTHER" id="PTHR33221:SF15">
    <property type="entry name" value="HTH-TYPE TRANSCRIPTIONAL REGULATOR YWGB-RELATED"/>
    <property type="match status" value="1"/>
</dbReference>
<dbReference type="PANTHER" id="PTHR33221">
    <property type="entry name" value="WINGED HELIX-TURN-HELIX TRANSCRIPTIONAL REGULATOR, RRF2 FAMILY"/>
    <property type="match status" value="1"/>
</dbReference>
<dbReference type="Gene3D" id="1.10.10.10">
    <property type="entry name" value="Winged helix-like DNA-binding domain superfamily/Winged helix DNA-binding domain"/>
    <property type="match status" value="1"/>
</dbReference>
<dbReference type="GO" id="GO:0003700">
    <property type="term" value="F:DNA-binding transcription factor activity"/>
    <property type="evidence" value="ECO:0007669"/>
    <property type="project" value="TreeGrafter"/>
</dbReference>
<dbReference type="InterPro" id="IPR036388">
    <property type="entry name" value="WH-like_DNA-bd_sf"/>
</dbReference>
<name>A0AAE3LJD3_9BACT</name>
<dbReference type="AlphaFoldDB" id="A0AAE3LJD3"/>
<evidence type="ECO:0000313" key="1">
    <source>
        <dbReference type="EMBL" id="MCU7693612.1"/>
    </source>
</evidence>
<dbReference type="InterPro" id="IPR000944">
    <property type="entry name" value="Tscrpt_reg_Rrf2"/>
</dbReference>
<evidence type="ECO:0000313" key="2">
    <source>
        <dbReference type="Proteomes" id="UP001209317"/>
    </source>
</evidence>
<proteinExistence type="predicted"/>
<protein>
    <submittedName>
        <fullName evidence="1">Rrf2 family transcriptional regulator</fullName>
    </submittedName>
</protein>
<dbReference type="SUPFAM" id="SSF46785">
    <property type="entry name" value="Winged helix' DNA-binding domain"/>
    <property type="match status" value="1"/>
</dbReference>
<dbReference type="Proteomes" id="UP001209317">
    <property type="component" value="Unassembled WGS sequence"/>
</dbReference>
<dbReference type="GO" id="GO:0005829">
    <property type="term" value="C:cytosol"/>
    <property type="evidence" value="ECO:0007669"/>
    <property type="project" value="TreeGrafter"/>
</dbReference>
<dbReference type="PROSITE" id="PS51197">
    <property type="entry name" value="HTH_RRF2_2"/>
    <property type="match status" value="1"/>
</dbReference>
<dbReference type="RefSeq" id="WP_263037099.1">
    <property type="nucleotide sequence ID" value="NZ_JAOTPL010000003.1"/>
</dbReference>
<dbReference type="InterPro" id="IPR036390">
    <property type="entry name" value="WH_DNA-bd_sf"/>
</dbReference>
<dbReference type="NCBIfam" id="TIGR00738">
    <property type="entry name" value="rrf2_super"/>
    <property type="match status" value="1"/>
</dbReference>